<evidence type="ECO:0000256" key="4">
    <source>
        <dbReference type="ARBA" id="ARBA00022692"/>
    </source>
</evidence>
<keyword evidence="16" id="KW-1185">Reference proteome</keyword>
<feature type="transmembrane region" description="Helical" evidence="11">
    <location>
        <begin position="342"/>
        <end position="362"/>
    </location>
</feature>
<protein>
    <recommendedName>
        <fullName evidence="17">CSC1/OSCA1-like 7TM region domain-containing protein</fullName>
    </recommendedName>
</protein>
<dbReference type="Proteomes" id="UP000289738">
    <property type="component" value="Chromosome A07"/>
</dbReference>
<feature type="transmembrane region" description="Helical" evidence="11">
    <location>
        <begin position="391"/>
        <end position="411"/>
    </location>
</feature>
<evidence type="ECO:0000256" key="8">
    <source>
        <dbReference type="ARBA" id="ARBA00023136"/>
    </source>
</evidence>
<dbReference type="GO" id="GO:0005227">
    <property type="term" value="F:calcium-activated cation channel activity"/>
    <property type="evidence" value="ECO:0007669"/>
    <property type="project" value="InterPro"/>
</dbReference>
<evidence type="ECO:0000256" key="9">
    <source>
        <dbReference type="ARBA" id="ARBA00023303"/>
    </source>
</evidence>
<dbReference type="PANTHER" id="PTHR13018">
    <property type="entry name" value="PROBABLE MEMBRANE PROTEIN DUF221-RELATED"/>
    <property type="match status" value="1"/>
</dbReference>
<keyword evidence="4 11" id="KW-0812">Transmembrane</keyword>
<evidence type="ECO:0000259" key="14">
    <source>
        <dbReference type="Pfam" id="PF14703"/>
    </source>
</evidence>
<evidence type="ECO:0000259" key="12">
    <source>
        <dbReference type="Pfam" id="PF02714"/>
    </source>
</evidence>
<evidence type="ECO:0000256" key="7">
    <source>
        <dbReference type="ARBA" id="ARBA00023065"/>
    </source>
</evidence>
<keyword evidence="8 11" id="KW-0472">Membrane</keyword>
<evidence type="ECO:0000313" key="16">
    <source>
        <dbReference type="Proteomes" id="UP000289738"/>
    </source>
</evidence>
<name>A0A445C8D6_ARAHY</name>
<comment type="similarity">
    <text evidence="2">Belongs to the CSC1 (TC 1.A.17) family.</text>
</comment>
<sequence length="755" mass="86106">MDINGLLTSTGINIGLCVGLFSLYSVLRKQPSNVNVYFGRRLASRRLRHVDILERFVPSPTWVKKAWETTQDDILTIGGLDAVAFSRMLVFSIRMFSVATVICFVLVLPVNYHGRERLYKNIPLESLEAFTIENVKQGSRWLWAHCLALYIITITACTLLYFEYRHLTDLRLIHIIGSAPNPSQFAILVRGIPWSQESTYCDTVKKFFSYYYESTYLSHQMVYNSGVVQKLKDNAKHMCKVLSRSMTRCGHGFSHCCFCGGFKNSIDFAMRYNDIETDSRKESGTAFVYFKTRYAAYIAAQNLQTSHPMLWVTDLAPEPNDVYWSNLCIPYRQIWLRRISTFGAAVTFMIVFIIPVTFAQGLTQLDKLEKMFPFLTRVLTQKFMNQLVTGYLPSVILVLFLLAVPPVMMLLSTMEGHISRSIRKKSACLKVLFFTIWNVFFVNVFAGSVISQLSVFASVSELPAQLAKAVPVQATYFTTYVLSSGWASLACEIMQVCPLFYNLFRRYILRSKDDSEEGTLTFPYHTEVPRVLLFGFLGFTCSILAPLILPFLLFYFSLAYLVYRNQILNVYVTKYDGGGKLWPIAHNSVIFSLIVSQIIALGVFGLKRSTVSSGFIIPLLIGTILFHIYCNQRFHPAFKNLATQVLIDMDRRDQHLGKMEEIYEQVHSFYCQFPTRSASSSERSAGSYRGMTSDHVSPAPETLDADNKGIDINIQRQRDMAWPLGDLGRRPKRKLVERPTAKLITPQFDGKRPKV</sequence>
<keyword evidence="7" id="KW-0406">Ion transport</keyword>
<accession>A0A445C8D6</accession>
<feature type="transmembrane region" description="Helical" evidence="11">
    <location>
        <begin position="583"/>
        <end position="604"/>
    </location>
</feature>
<feature type="transmembrane region" description="Helical" evidence="11">
    <location>
        <begin position="611"/>
        <end position="629"/>
    </location>
</feature>
<evidence type="ECO:0000256" key="11">
    <source>
        <dbReference type="SAM" id="Phobius"/>
    </source>
</evidence>
<feature type="domain" description="CSC1/OSCA1-like cytosolic" evidence="14">
    <location>
        <begin position="184"/>
        <end position="326"/>
    </location>
</feature>
<evidence type="ECO:0000259" key="13">
    <source>
        <dbReference type="Pfam" id="PF13967"/>
    </source>
</evidence>
<dbReference type="AlphaFoldDB" id="A0A445C8D6"/>
<dbReference type="PANTHER" id="PTHR13018:SF117">
    <property type="entry name" value="CSC1-LIKE PROTEIN RXW8"/>
    <property type="match status" value="1"/>
</dbReference>
<evidence type="ECO:0000256" key="10">
    <source>
        <dbReference type="SAM" id="MobiDB-lite"/>
    </source>
</evidence>
<feature type="transmembrane region" description="Helical" evidence="11">
    <location>
        <begin position="6"/>
        <end position="27"/>
    </location>
</feature>
<keyword evidence="5" id="KW-0106">Calcium</keyword>
<comment type="caution">
    <text evidence="15">The sequence shown here is derived from an EMBL/GenBank/DDBJ whole genome shotgun (WGS) entry which is preliminary data.</text>
</comment>
<dbReference type="Pfam" id="PF14703">
    <property type="entry name" value="PHM7_cyt"/>
    <property type="match status" value="1"/>
</dbReference>
<feature type="transmembrane region" description="Helical" evidence="11">
    <location>
        <begin position="531"/>
        <end position="563"/>
    </location>
</feature>
<feature type="transmembrane region" description="Helical" evidence="11">
    <location>
        <begin position="431"/>
        <end position="457"/>
    </location>
</feature>
<organism evidence="15 16">
    <name type="scientific">Arachis hypogaea</name>
    <name type="common">Peanut</name>
    <dbReference type="NCBI Taxonomy" id="3818"/>
    <lineage>
        <taxon>Eukaryota</taxon>
        <taxon>Viridiplantae</taxon>
        <taxon>Streptophyta</taxon>
        <taxon>Embryophyta</taxon>
        <taxon>Tracheophyta</taxon>
        <taxon>Spermatophyta</taxon>
        <taxon>Magnoliopsida</taxon>
        <taxon>eudicotyledons</taxon>
        <taxon>Gunneridae</taxon>
        <taxon>Pentapetalae</taxon>
        <taxon>rosids</taxon>
        <taxon>fabids</taxon>
        <taxon>Fabales</taxon>
        <taxon>Fabaceae</taxon>
        <taxon>Papilionoideae</taxon>
        <taxon>50 kb inversion clade</taxon>
        <taxon>dalbergioids sensu lato</taxon>
        <taxon>Dalbergieae</taxon>
        <taxon>Pterocarpus clade</taxon>
        <taxon>Arachis</taxon>
    </lineage>
</organism>
<dbReference type="EMBL" id="SDMP01000007">
    <property type="protein sequence ID" value="RYR47227.1"/>
    <property type="molecule type" value="Genomic_DNA"/>
</dbReference>
<dbReference type="InterPro" id="IPR027815">
    <property type="entry name" value="CSC1/OSCA1-like_cyt"/>
</dbReference>
<evidence type="ECO:0000256" key="1">
    <source>
        <dbReference type="ARBA" id="ARBA00004141"/>
    </source>
</evidence>
<dbReference type="GO" id="GO:0005886">
    <property type="term" value="C:plasma membrane"/>
    <property type="evidence" value="ECO:0007669"/>
    <property type="project" value="TreeGrafter"/>
</dbReference>
<comment type="subcellular location">
    <subcellularLocation>
        <location evidence="1">Membrane</location>
        <topology evidence="1">Multi-pass membrane protein</topology>
    </subcellularLocation>
</comment>
<keyword evidence="6 11" id="KW-1133">Transmembrane helix</keyword>
<feature type="transmembrane region" description="Helical" evidence="11">
    <location>
        <begin position="141"/>
        <end position="162"/>
    </location>
</feature>
<dbReference type="InterPro" id="IPR003864">
    <property type="entry name" value="CSC1/OSCA1-like_7TM"/>
</dbReference>
<feature type="compositionally biased region" description="Low complexity" evidence="10">
    <location>
        <begin position="681"/>
        <end position="690"/>
    </location>
</feature>
<dbReference type="Pfam" id="PF13967">
    <property type="entry name" value="RSN1_TM"/>
    <property type="match status" value="1"/>
</dbReference>
<feature type="domain" description="CSC1/OSCA1-like N-terminal transmembrane" evidence="13">
    <location>
        <begin position="6"/>
        <end position="163"/>
    </location>
</feature>
<feature type="transmembrane region" description="Helical" evidence="11">
    <location>
        <begin position="477"/>
        <end position="501"/>
    </location>
</feature>
<proteinExistence type="inferred from homology"/>
<keyword evidence="9" id="KW-0407">Ion channel</keyword>
<evidence type="ECO:0000256" key="3">
    <source>
        <dbReference type="ARBA" id="ARBA00022448"/>
    </source>
</evidence>
<dbReference type="InterPro" id="IPR045122">
    <property type="entry name" value="Csc1-like"/>
</dbReference>
<evidence type="ECO:0000256" key="2">
    <source>
        <dbReference type="ARBA" id="ARBA00007779"/>
    </source>
</evidence>
<keyword evidence="3" id="KW-0813">Transport</keyword>
<gene>
    <name evidence="15" type="ORF">Ahy_A07g033179</name>
</gene>
<dbReference type="Pfam" id="PF02714">
    <property type="entry name" value="RSN1_7TM"/>
    <property type="match status" value="1"/>
</dbReference>
<feature type="domain" description="CSC1/OSCA1-like 7TM region" evidence="12">
    <location>
        <begin position="337"/>
        <end position="604"/>
    </location>
</feature>
<evidence type="ECO:0000313" key="15">
    <source>
        <dbReference type="EMBL" id="RYR47227.1"/>
    </source>
</evidence>
<evidence type="ECO:0000256" key="6">
    <source>
        <dbReference type="ARBA" id="ARBA00022989"/>
    </source>
</evidence>
<evidence type="ECO:0008006" key="17">
    <source>
        <dbReference type="Google" id="ProtNLM"/>
    </source>
</evidence>
<feature type="transmembrane region" description="Helical" evidence="11">
    <location>
        <begin position="95"/>
        <end position="114"/>
    </location>
</feature>
<feature type="region of interest" description="Disordered" evidence="10">
    <location>
        <begin position="681"/>
        <end position="706"/>
    </location>
</feature>
<evidence type="ECO:0000256" key="5">
    <source>
        <dbReference type="ARBA" id="ARBA00022837"/>
    </source>
</evidence>
<dbReference type="InterPro" id="IPR032880">
    <property type="entry name" value="CSC1/OSCA1-like_N"/>
</dbReference>
<reference evidence="15 16" key="1">
    <citation type="submission" date="2019-01" db="EMBL/GenBank/DDBJ databases">
        <title>Sequencing of cultivated peanut Arachis hypogaea provides insights into genome evolution and oil improvement.</title>
        <authorList>
            <person name="Chen X."/>
        </authorList>
    </citation>
    <scope>NUCLEOTIDE SEQUENCE [LARGE SCALE GENOMIC DNA]</scope>
    <source>
        <strain evidence="16">cv. Fuhuasheng</strain>
        <tissue evidence="15">Leaves</tissue>
    </source>
</reference>
<dbReference type="STRING" id="3818.A0A445C8D6"/>